<evidence type="ECO:0000313" key="2">
    <source>
        <dbReference type="EMBL" id="MED6224653.1"/>
    </source>
</evidence>
<protein>
    <submittedName>
        <fullName evidence="2">Uncharacterized protein</fullName>
    </submittedName>
</protein>
<comment type="caution">
    <text evidence="2">The sequence shown here is derived from an EMBL/GenBank/DDBJ whole genome shotgun (WGS) entry which is preliminary data.</text>
</comment>
<organism evidence="2 3">
    <name type="scientific">Stylosanthes scabra</name>
    <dbReference type="NCBI Taxonomy" id="79078"/>
    <lineage>
        <taxon>Eukaryota</taxon>
        <taxon>Viridiplantae</taxon>
        <taxon>Streptophyta</taxon>
        <taxon>Embryophyta</taxon>
        <taxon>Tracheophyta</taxon>
        <taxon>Spermatophyta</taxon>
        <taxon>Magnoliopsida</taxon>
        <taxon>eudicotyledons</taxon>
        <taxon>Gunneridae</taxon>
        <taxon>Pentapetalae</taxon>
        <taxon>rosids</taxon>
        <taxon>fabids</taxon>
        <taxon>Fabales</taxon>
        <taxon>Fabaceae</taxon>
        <taxon>Papilionoideae</taxon>
        <taxon>50 kb inversion clade</taxon>
        <taxon>dalbergioids sensu lato</taxon>
        <taxon>Dalbergieae</taxon>
        <taxon>Pterocarpus clade</taxon>
        <taxon>Stylosanthes</taxon>
    </lineage>
</organism>
<accession>A0ABU6ZRM8</accession>
<dbReference type="Proteomes" id="UP001341840">
    <property type="component" value="Unassembled WGS sequence"/>
</dbReference>
<sequence>MELRRPPFRASSSPPDPPSTFLHRLDPALLQATAASVTWSRCRVGSTYSAAPPPYLVFISPCLCLSSSHRQRSLTELRRRRSVAGHLSHHLATVNKSSPPPSPISIIFVSLEPPPRTGDLPSSALYRNRLSISKVQSPSLLNRRRSSVAVLSFDRPTQNRGSISTLASSPLSATFVRQVRSRGSVANNPPPFLSVFRWISHPSDSATYHHRYSSWFLD</sequence>
<gene>
    <name evidence="2" type="ORF">PIB30_086203</name>
</gene>
<proteinExistence type="predicted"/>
<name>A0ABU6ZRM8_9FABA</name>
<evidence type="ECO:0000256" key="1">
    <source>
        <dbReference type="SAM" id="MobiDB-lite"/>
    </source>
</evidence>
<reference evidence="2 3" key="1">
    <citation type="journal article" date="2023" name="Plants (Basel)">
        <title>Bridging the Gap: Combining Genomics and Transcriptomics Approaches to Understand Stylosanthes scabra, an Orphan Legume from the Brazilian Caatinga.</title>
        <authorList>
            <person name="Ferreira-Neto J.R.C."/>
            <person name="da Silva M.D."/>
            <person name="Binneck E."/>
            <person name="de Melo N.F."/>
            <person name="da Silva R.H."/>
            <person name="de Melo A.L.T.M."/>
            <person name="Pandolfi V."/>
            <person name="Bustamante F.O."/>
            <person name="Brasileiro-Vidal A.C."/>
            <person name="Benko-Iseppon A.M."/>
        </authorList>
    </citation>
    <scope>NUCLEOTIDE SEQUENCE [LARGE SCALE GENOMIC DNA]</scope>
    <source>
        <tissue evidence="2">Leaves</tissue>
    </source>
</reference>
<feature type="region of interest" description="Disordered" evidence="1">
    <location>
        <begin position="1"/>
        <end position="20"/>
    </location>
</feature>
<keyword evidence="3" id="KW-1185">Reference proteome</keyword>
<evidence type="ECO:0000313" key="3">
    <source>
        <dbReference type="Proteomes" id="UP001341840"/>
    </source>
</evidence>
<dbReference type="EMBL" id="JASCZI010273327">
    <property type="protein sequence ID" value="MED6224653.1"/>
    <property type="molecule type" value="Genomic_DNA"/>
</dbReference>